<dbReference type="OMA" id="YYTSYEE"/>
<organism evidence="2 3">
    <name type="scientific">Drosophila busckii</name>
    <name type="common">Fruit fly</name>
    <dbReference type="NCBI Taxonomy" id="30019"/>
    <lineage>
        <taxon>Eukaryota</taxon>
        <taxon>Metazoa</taxon>
        <taxon>Ecdysozoa</taxon>
        <taxon>Arthropoda</taxon>
        <taxon>Hexapoda</taxon>
        <taxon>Insecta</taxon>
        <taxon>Pterygota</taxon>
        <taxon>Neoptera</taxon>
        <taxon>Endopterygota</taxon>
        <taxon>Diptera</taxon>
        <taxon>Brachycera</taxon>
        <taxon>Muscomorpha</taxon>
        <taxon>Ephydroidea</taxon>
        <taxon>Drosophilidae</taxon>
        <taxon>Drosophila</taxon>
    </lineage>
</organism>
<keyword evidence="3" id="KW-1185">Reference proteome</keyword>
<protein>
    <submittedName>
        <fullName evidence="2">CG14005</fullName>
    </submittedName>
</protein>
<evidence type="ECO:0000256" key="1">
    <source>
        <dbReference type="SAM" id="Coils"/>
    </source>
</evidence>
<dbReference type="EMBL" id="CP012523">
    <property type="protein sequence ID" value="ALC39728.1"/>
    <property type="molecule type" value="Genomic_DNA"/>
</dbReference>
<accession>A0A0M4E2C5</accession>
<keyword evidence="1" id="KW-0175">Coiled coil</keyword>
<dbReference type="Proteomes" id="UP000494163">
    <property type="component" value="Chromosome 2L"/>
</dbReference>
<dbReference type="STRING" id="30019.A0A0M4E2C5"/>
<evidence type="ECO:0000313" key="3">
    <source>
        <dbReference type="Proteomes" id="UP000494163"/>
    </source>
</evidence>
<feature type="coiled-coil region" evidence="1">
    <location>
        <begin position="236"/>
        <end position="266"/>
    </location>
</feature>
<gene>
    <name evidence="2" type="ORF">Dbus_chr2Lg1813</name>
</gene>
<dbReference type="OrthoDB" id="7919885at2759"/>
<proteinExistence type="predicted"/>
<sequence length="305" mass="36296">MSDPENYDNRALKRAPNPKQRLRYYTSYEEITLVKLWREHLPNITSYIENLMVYRDISYAMQQQRIKLNKQEVRRRINSYHNKYILERGRIEADPQYKSTWRLFNLVDSMFQPQSTAALSENKTMEAVETKVRKELPSLTPFSRHDCKSYSLDQDPDDCAFLDSQRLPNEIKSETVWVKAEFKSEMEIDAHIRAPLAPANRTLTSASPTLFLEFPSMRRHRRQQRSIMPRTGQITMAQIERLREENEVLAKRVEAEKAMLEIKERESLHYEQLFDCWLHQQEQWSMFLDKRGIVSNPSLSARQSF</sequence>
<dbReference type="AlphaFoldDB" id="A0A0M4E2C5"/>
<name>A0A0M4E2C5_DROBS</name>
<evidence type="ECO:0000313" key="2">
    <source>
        <dbReference type="EMBL" id="ALC39728.1"/>
    </source>
</evidence>
<reference evidence="2 3" key="1">
    <citation type="submission" date="2015-08" db="EMBL/GenBank/DDBJ databases">
        <title>Ancestral chromatin configuration constrains chromatin evolution on differentiating sex chromosomes in Drosophila.</title>
        <authorList>
            <person name="Zhou Q."/>
            <person name="Bachtrog D."/>
        </authorList>
    </citation>
    <scope>NUCLEOTIDE SEQUENCE [LARGE SCALE GENOMIC DNA]</scope>
    <source>
        <tissue evidence="2">Whole larvae</tissue>
    </source>
</reference>